<accession>A0A553HVV5</accession>
<comment type="caution">
    <text evidence="2">The sequence shown here is derived from an EMBL/GenBank/DDBJ whole genome shotgun (WGS) entry which is preliminary data.</text>
</comment>
<keyword evidence="1" id="KW-0732">Signal</keyword>
<dbReference type="OrthoDB" id="4695407at2759"/>
<proteinExistence type="predicted"/>
<reference evidence="3" key="1">
    <citation type="submission" date="2019-06" db="EMBL/GenBank/DDBJ databases">
        <title>Draft genome sequence of the griseofulvin-producing fungus Xylaria cubensis strain G536.</title>
        <authorList>
            <person name="Mead M.E."/>
            <person name="Raja H.A."/>
            <person name="Steenwyk J.L."/>
            <person name="Knowles S.L."/>
            <person name="Oberlies N.H."/>
            <person name="Rokas A."/>
        </authorList>
    </citation>
    <scope>NUCLEOTIDE SEQUENCE [LARGE SCALE GENOMIC DNA]</scope>
    <source>
        <strain evidence="3">G536</strain>
    </source>
</reference>
<keyword evidence="3" id="KW-1185">Reference proteome</keyword>
<feature type="signal peptide" evidence="1">
    <location>
        <begin position="1"/>
        <end position="19"/>
    </location>
</feature>
<evidence type="ECO:0000313" key="3">
    <source>
        <dbReference type="Proteomes" id="UP000319160"/>
    </source>
</evidence>
<dbReference type="EMBL" id="VFLP01000039">
    <property type="protein sequence ID" value="TRX92082.1"/>
    <property type="molecule type" value="Genomic_DNA"/>
</dbReference>
<organism evidence="2 3">
    <name type="scientific">Xylaria flabelliformis</name>
    <dbReference type="NCBI Taxonomy" id="2512241"/>
    <lineage>
        <taxon>Eukaryota</taxon>
        <taxon>Fungi</taxon>
        <taxon>Dikarya</taxon>
        <taxon>Ascomycota</taxon>
        <taxon>Pezizomycotina</taxon>
        <taxon>Sordariomycetes</taxon>
        <taxon>Xylariomycetidae</taxon>
        <taxon>Xylariales</taxon>
        <taxon>Xylariaceae</taxon>
        <taxon>Xylaria</taxon>
    </lineage>
</organism>
<evidence type="ECO:0000256" key="1">
    <source>
        <dbReference type="SAM" id="SignalP"/>
    </source>
</evidence>
<evidence type="ECO:0000313" key="2">
    <source>
        <dbReference type="EMBL" id="TRX92082.1"/>
    </source>
</evidence>
<name>A0A553HVV5_9PEZI</name>
<gene>
    <name evidence="2" type="ORF">FHL15_006949</name>
</gene>
<protein>
    <submittedName>
        <fullName evidence="2">Uncharacterized protein</fullName>
    </submittedName>
</protein>
<sequence length="222" mass="24592">MRFTQVSLLLASVIGLSQGLALPQTSPAVESRDAATQLHKIFARDFQCNIDDKEQCTSCPKIQQSGKPHPADGKSVEARADIPMNAIGSGKWDKGDVLETHGLSVCTVLAVWDKNNWIMVHIPPAREGNAGELDATSEDLIKEYLGKMESRWNEKKWDNAEGFLLMSTYLAKNLQDDLERWYDNKGIRKTIQLYSPNGVIAGSGNLAISREAQDYPPTISFL</sequence>
<dbReference type="AlphaFoldDB" id="A0A553HVV5"/>
<dbReference type="Proteomes" id="UP000319160">
    <property type="component" value="Unassembled WGS sequence"/>
</dbReference>
<feature type="chain" id="PRO_5022132019" evidence="1">
    <location>
        <begin position="20"/>
        <end position="222"/>
    </location>
</feature>